<evidence type="ECO:0000256" key="1">
    <source>
        <dbReference type="ARBA" id="ARBA00013201"/>
    </source>
</evidence>
<evidence type="ECO:0000256" key="2">
    <source>
        <dbReference type="ARBA" id="ARBA00022801"/>
    </source>
</evidence>
<evidence type="ECO:0000313" key="7">
    <source>
        <dbReference type="RefSeq" id="XP_006815950.1"/>
    </source>
</evidence>
<protein>
    <recommendedName>
        <fullName evidence="1 5">1-alkyl-2-acetylglycerophosphocholine esterase</fullName>
        <ecNumber evidence="1 5">3.1.1.47</ecNumber>
    </recommendedName>
</protein>
<reference evidence="7" key="1">
    <citation type="submission" date="2025-08" db="UniProtKB">
        <authorList>
            <consortium name="RefSeq"/>
        </authorList>
    </citation>
    <scope>IDENTIFICATION</scope>
    <source>
        <tissue evidence="7">Testes</tissue>
    </source>
</reference>
<gene>
    <name evidence="7" type="primary">LOC102809803</name>
</gene>
<evidence type="ECO:0000256" key="4">
    <source>
        <dbReference type="ARBA" id="ARBA00023098"/>
    </source>
</evidence>
<dbReference type="RefSeq" id="XP_006815950.1">
    <property type="nucleotide sequence ID" value="XM_006815887.1"/>
</dbReference>
<keyword evidence="3 5" id="KW-0442">Lipid degradation</keyword>
<dbReference type="SUPFAM" id="SSF53474">
    <property type="entry name" value="alpha/beta-Hydrolases"/>
    <property type="match status" value="1"/>
</dbReference>
<name>A0ABM0M7F9_SACKO</name>
<dbReference type="PANTHER" id="PTHR10272:SF0">
    <property type="entry name" value="PLATELET-ACTIVATING FACTOR ACETYLHYDROLASE"/>
    <property type="match status" value="1"/>
</dbReference>
<keyword evidence="2 5" id="KW-0378">Hydrolase</keyword>
<dbReference type="InterPro" id="IPR016715">
    <property type="entry name" value="PAF_acetylhydro_eukaryote"/>
</dbReference>
<keyword evidence="6" id="KW-1185">Reference proteome</keyword>
<organism evidence="6 7">
    <name type="scientific">Saccoglossus kowalevskii</name>
    <name type="common">Acorn worm</name>
    <dbReference type="NCBI Taxonomy" id="10224"/>
    <lineage>
        <taxon>Eukaryota</taxon>
        <taxon>Metazoa</taxon>
        <taxon>Hemichordata</taxon>
        <taxon>Enteropneusta</taxon>
        <taxon>Harrimaniidae</taxon>
        <taxon>Saccoglossus</taxon>
    </lineage>
</organism>
<dbReference type="EC" id="3.1.1.47" evidence="1 5"/>
<keyword evidence="4 5" id="KW-0443">Lipid metabolism</keyword>
<sequence length="435" mass="49136">MTVRSSSLTSKILGILRNVPATDIIKTPRIFTMSAWPFSRHLGVPPGQGPFLVGCFDVMTGHSAEGSFLRLYYPTNVKSNNVRPDKSQHPLWLPKKKYGIGYAEFIKLSSGVMKSWMSWLFDSYRVPAYWNSPLLPSQHKSSFPVMVFSHGLGANRTTYTTICLEMASQGFVVAAVEHRDKSASATYYLHPSDEGTDLVEEWVPYERPVPGEDEFPLRSRQVNHRADECVKALNLLEQLNSGENITNMMDNECNFHQFKGRLDFSKIAVSGHSFGAATALMSCHKDQRFNCAVALDSWLFPLEKMVASEMKQPALFINTEKFQWPGNIVRMNRFCHENNQTDRKMITIKGTVHQSQGDFPFLLNSVLGRIIKCRGSLDPHVAMTINNNASLAFLYKHLGMECNRSYEEVLAGRNEHVIIGTNIKLDPEYKKKSGL</sequence>
<dbReference type="Pfam" id="PF03403">
    <property type="entry name" value="PAF-AH_p_II"/>
    <property type="match status" value="1"/>
</dbReference>
<dbReference type="Proteomes" id="UP000694865">
    <property type="component" value="Unplaced"/>
</dbReference>
<evidence type="ECO:0000313" key="6">
    <source>
        <dbReference type="Proteomes" id="UP000694865"/>
    </source>
</evidence>
<dbReference type="InterPro" id="IPR029058">
    <property type="entry name" value="AB_hydrolase_fold"/>
</dbReference>
<evidence type="ECO:0000256" key="5">
    <source>
        <dbReference type="PIRNR" id="PIRNR018169"/>
    </source>
</evidence>
<accession>A0ABM0M7F9</accession>
<comment type="catalytic activity">
    <reaction evidence="5">
        <text>a 1-O-alkyl-2-acetyl-sn-glycero-3-phosphocholine + H2O = a 1-O-alkyl-sn-glycero-3-phosphocholine + acetate + H(+)</text>
        <dbReference type="Rhea" id="RHEA:17777"/>
        <dbReference type="ChEBI" id="CHEBI:15377"/>
        <dbReference type="ChEBI" id="CHEBI:15378"/>
        <dbReference type="ChEBI" id="CHEBI:30089"/>
        <dbReference type="ChEBI" id="CHEBI:30909"/>
        <dbReference type="ChEBI" id="CHEBI:36707"/>
        <dbReference type="EC" id="3.1.1.47"/>
    </reaction>
</comment>
<evidence type="ECO:0000256" key="3">
    <source>
        <dbReference type="ARBA" id="ARBA00022963"/>
    </source>
</evidence>
<dbReference type="GeneID" id="102809803"/>
<proteinExistence type="predicted"/>
<dbReference type="PIRSF" id="PIRSF018169">
    <property type="entry name" value="PAF_acetylhydrolase"/>
    <property type="match status" value="1"/>
</dbReference>
<dbReference type="Gene3D" id="3.40.50.1820">
    <property type="entry name" value="alpha/beta hydrolase"/>
    <property type="match status" value="1"/>
</dbReference>
<dbReference type="PANTHER" id="PTHR10272">
    <property type="entry name" value="PLATELET-ACTIVATING FACTOR ACETYLHYDROLASE"/>
    <property type="match status" value="1"/>
</dbReference>